<evidence type="ECO:0000313" key="10">
    <source>
        <dbReference type="Proteomes" id="UP001156694"/>
    </source>
</evidence>
<dbReference type="GO" id="GO:0016779">
    <property type="term" value="F:nucleotidyltransferase activity"/>
    <property type="evidence" value="ECO:0007669"/>
    <property type="project" value="UniProtKB-KW"/>
</dbReference>
<reference evidence="10" key="1">
    <citation type="journal article" date="2019" name="Int. J. Syst. Evol. Microbiol.">
        <title>The Global Catalogue of Microorganisms (GCM) 10K type strain sequencing project: providing services to taxonomists for standard genome sequencing and annotation.</title>
        <authorList>
            <consortium name="The Broad Institute Genomics Platform"/>
            <consortium name="The Broad Institute Genome Sequencing Center for Infectious Disease"/>
            <person name="Wu L."/>
            <person name="Ma J."/>
        </authorList>
    </citation>
    <scope>NUCLEOTIDE SEQUENCE [LARGE SCALE GENOMIC DNA]</scope>
    <source>
        <strain evidence="10">NBRC 110140</strain>
    </source>
</reference>
<feature type="domain" description="PII-uridylyltransferase/Glutamine-synthetase adenylyltransferase" evidence="8">
    <location>
        <begin position="306"/>
        <end position="410"/>
    </location>
</feature>
<sequence length="918" mass="101963">MIFQSPITHRPLPFDPKIAQEVGALYTSLDQDAVDLLGAIAATSPYLGRLLTQQRDWVLENAAHTPETALSNARILHGDTASALRLAKARVSLLLAICDLAHIRPLEWITHGLTDFADFAVNTALQDELRKIHAMGKLPNDALKQNLSAGIAVFAMGKMGAHELNYSSDIDLIFLFDDSRYPADEVFEYRALFVAVTRKVFQVLNQNRADGYVFRTDLRLRPNPAVTPVCPSMSAAENYYLTEGRTWERSAFIKARACAGDIAAGEAFLSRLQPFIWRRHLDFAALGEIEDLLTLSRETKGLVGPITLAGHNMKLGAGGIREIEFFAQTRQLIFGGRTADLREITTIGALDALAKTERITLDQAQTLSKTYRAHRSIEHRIQMLRDAQTHSIPASDEDFTRLAMLSGYSDPAVFGQEILESLEATRDAAKPTETIAPLGATENEETSRLLQRWRALSSLKPQRTQEILARLYPEIIRLSHQHLNPDQTLEYFEIFLENLSSSVQLFALFERRTDVLAQVFQVVATSKHLARDLGRRTSVLDVLADQGGDAIPASLRAYSAGLDARLDPEADYESSLIQARAWKAEEHFKITYAQLALLIDTAAAERAYSDLAQACVIRMLSVSKQEIERRYGQIKGDIAVLAMGKLGSCEMTATSDLDIIVIFDGDADAMSSRKDMDIRSYFQQLTRTLVTALSSNMSYGRLYEVDMRLRPSGRAGTVATSLEGFEDYQRTKAWVWEHLALTRARVIAGPEVLSQRIEQVCTSVLTNQISASKILAEVDEMRMRIAKISAPKPNSWPVKKPLGGVLDIELLAQTTALLTPVKSSKPHDQLIHAIQSGLVVSSQVTPLIEALDLFRAIEHLKRLVGMEDFNAEHLSDTAEQLFTETTNSASLALLHRAILDHLQKNKTLISDILEGLKP</sequence>
<keyword evidence="1" id="KW-0808">Transferase</keyword>
<dbReference type="Pfam" id="PF03710">
    <property type="entry name" value="GlnE"/>
    <property type="match status" value="2"/>
</dbReference>
<dbReference type="RefSeq" id="WP_284374978.1">
    <property type="nucleotide sequence ID" value="NZ_BSNN01000001.1"/>
</dbReference>
<keyword evidence="10" id="KW-1185">Reference proteome</keyword>
<proteinExistence type="predicted"/>
<dbReference type="InterPro" id="IPR013546">
    <property type="entry name" value="PII_UdlTrfase/GS_AdlTrfase"/>
</dbReference>
<keyword evidence="3" id="KW-0547">Nucleotide-binding</keyword>
<dbReference type="Gene3D" id="1.20.120.330">
    <property type="entry name" value="Nucleotidyltransferases domain 2"/>
    <property type="match status" value="2"/>
</dbReference>
<evidence type="ECO:0000256" key="4">
    <source>
        <dbReference type="ARBA" id="ARBA00022840"/>
    </source>
</evidence>
<dbReference type="SUPFAM" id="SSF81301">
    <property type="entry name" value="Nucleotidyltransferase"/>
    <property type="match status" value="2"/>
</dbReference>
<evidence type="ECO:0000256" key="6">
    <source>
        <dbReference type="ARBA" id="ARBA00023268"/>
    </source>
</evidence>
<evidence type="ECO:0000256" key="2">
    <source>
        <dbReference type="ARBA" id="ARBA00022695"/>
    </source>
</evidence>
<dbReference type="InterPro" id="IPR023057">
    <property type="entry name" value="GlnE"/>
</dbReference>
<protein>
    <submittedName>
        <fullName evidence="9">Glutamate-ammonia-ligase adenylyltransferase</fullName>
    </submittedName>
</protein>
<keyword evidence="6" id="KW-0511">Multifunctional enzyme</keyword>
<dbReference type="SUPFAM" id="SSF81593">
    <property type="entry name" value="Nucleotidyltransferase substrate binding subunit/domain"/>
    <property type="match status" value="2"/>
</dbReference>
<feature type="domain" description="Glutamate-ammonia ligase adenylyltransferase repeated" evidence="7">
    <location>
        <begin position="78"/>
        <end position="269"/>
    </location>
</feature>
<organism evidence="9 10">
    <name type="scientific">Amylibacter marinus</name>
    <dbReference type="NCBI Taxonomy" id="1475483"/>
    <lineage>
        <taxon>Bacteria</taxon>
        <taxon>Pseudomonadati</taxon>
        <taxon>Pseudomonadota</taxon>
        <taxon>Alphaproteobacteria</taxon>
        <taxon>Rhodobacterales</taxon>
        <taxon>Paracoccaceae</taxon>
        <taxon>Amylibacter</taxon>
    </lineage>
</organism>
<name>A0ABQ5VQT9_9RHOB</name>
<accession>A0ABQ5VQT9</accession>
<dbReference type="InterPro" id="IPR005190">
    <property type="entry name" value="GlnE_rpt_dom"/>
</dbReference>
<evidence type="ECO:0000313" key="9">
    <source>
        <dbReference type="EMBL" id="GLQ33766.1"/>
    </source>
</evidence>
<evidence type="ECO:0000259" key="8">
    <source>
        <dbReference type="Pfam" id="PF08335"/>
    </source>
</evidence>
<feature type="domain" description="Glutamate-ammonia ligase adenylyltransferase repeated" evidence="7">
    <location>
        <begin position="517"/>
        <end position="758"/>
    </location>
</feature>
<dbReference type="Pfam" id="PF08335">
    <property type="entry name" value="GlnD_UR_UTase"/>
    <property type="match status" value="1"/>
</dbReference>
<keyword evidence="4" id="KW-0067">ATP-binding</keyword>
<dbReference type="PANTHER" id="PTHR30621">
    <property type="entry name" value="GLUTAMINE SYNTHETASE ADENYLYLTRANSFERASE"/>
    <property type="match status" value="1"/>
</dbReference>
<dbReference type="Proteomes" id="UP001156694">
    <property type="component" value="Unassembled WGS sequence"/>
</dbReference>
<dbReference type="EMBL" id="BSNN01000001">
    <property type="protein sequence ID" value="GLQ33766.1"/>
    <property type="molecule type" value="Genomic_DNA"/>
</dbReference>
<comment type="caution">
    <text evidence="9">The sequence shown here is derived from an EMBL/GenBank/DDBJ whole genome shotgun (WGS) entry which is preliminary data.</text>
</comment>
<evidence type="ECO:0000256" key="1">
    <source>
        <dbReference type="ARBA" id="ARBA00022679"/>
    </source>
</evidence>
<evidence type="ECO:0000259" key="7">
    <source>
        <dbReference type="Pfam" id="PF03710"/>
    </source>
</evidence>
<dbReference type="PANTHER" id="PTHR30621:SF0">
    <property type="entry name" value="BIFUNCTIONAL GLUTAMINE SYNTHETASE ADENYLYLTRANSFERASE_ADENYLYL-REMOVING ENZYME"/>
    <property type="match status" value="1"/>
</dbReference>
<gene>
    <name evidence="9" type="primary">glnE</name>
    <name evidence="9" type="ORF">GCM10007939_00490</name>
</gene>
<keyword evidence="5" id="KW-0460">Magnesium</keyword>
<evidence type="ECO:0000256" key="5">
    <source>
        <dbReference type="ARBA" id="ARBA00022842"/>
    </source>
</evidence>
<dbReference type="CDD" id="cd05401">
    <property type="entry name" value="NT_GlnE_GlnD_like"/>
    <property type="match status" value="2"/>
</dbReference>
<keyword evidence="2 9" id="KW-0548">Nucleotidyltransferase</keyword>
<evidence type="ECO:0000256" key="3">
    <source>
        <dbReference type="ARBA" id="ARBA00022741"/>
    </source>
</evidence>
<dbReference type="InterPro" id="IPR043519">
    <property type="entry name" value="NT_sf"/>
</dbReference>
<dbReference type="Gene3D" id="3.30.460.10">
    <property type="entry name" value="Beta Polymerase, domain 2"/>
    <property type="match status" value="2"/>
</dbReference>